<evidence type="ECO:0000313" key="2">
    <source>
        <dbReference type="EMBL" id="KEH15658.1"/>
    </source>
</evidence>
<keyword evidence="4" id="KW-1185">Reference proteome</keyword>
<evidence type="ECO:0000313" key="3">
    <source>
        <dbReference type="EnsemblPlants" id="KEH15658"/>
    </source>
</evidence>
<dbReference type="Proteomes" id="UP000002051">
    <property type="component" value="Unassembled WGS sequence"/>
</dbReference>
<reference evidence="2 4" key="1">
    <citation type="journal article" date="2011" name="Nature">
        <title>The Medicago genome provides insight into the evolution of rhizobial symbioses.</title>
        <authorList>
            <person name="Young N.D."/>
            <person name="Debelle F."/>
            <person name="Oldroyd G.E."/>
            <person name="Geurts R."/>
            <person name="Cannon S.B."/>
            <person name="Udvardi M.K."/>
            <person name="Benedito V.A."/>
            <person name="Mayer K.F."/>
            <person name="Gouzy J."/>
            <person name="Schoof H."/>
            <person name="Van de Peer Y."/>
            <person name="Proost S."/>
            <person name="Cook D.R."/>
            <person name="Meyers B.C."/>
            <person name="Spannagl M."/>
            <person name="Cheung F."/>
            <person name="De Mita S."/>
            <person name="Krishnakumar V."/>
            <person name="Gundlach H."/>
            <person name="Zhou S."/>
            <person name="Mudge J."/>
            <person name="Bharti A.K."/>
            <person name="Murray J.D."/>
            <person name="Naoumkina M.A."/>
            <person name="Rosen B."/>
            <person name="Silverstein K.A."/>
            <person name="Tang H."/>
            <person name="Rombauts S."/>
            <person name="Zhao P.X."/>
            <person name="Zhou P."/>
            <person name="Barbe V."/>
            <person name="Bardou P."/>
            <person name="Bechner M."/>
            <person name="Bellec A."/>
            <person name="Berger A."/>
            <person name="Berges H."/>
            <person name="Bidwell S."/>
            <person name="Bisseling T."/>
            <person name="Choisne N."/>
            <person name="Couloux A."/>
            <person name="Denny R."/>
            <person name="Deshpande S."/>
            <person name="Dai X."/>
            <person name="Doyle J.J."/>
            <person name="Dudez A.M."/>
            <person name="Farmer A.D."/>
            <person name="Fouteau S."/>
            <person name="Franken C."/>
            <person name="Gibelin C."/>
            <person name="Gish J."/>
            <person name="Goldstein S."/>
            <person name="Gonzalez A.J."/>
            <person name="Green P.J."/>
            <person name="Hallab A."/>
            <person name="Hartog M."/>
            <person name="Hua A."/>
            <person name="Humphray S.J."/>
            <person name="Jeong D.H."/>
            <person name="Jing Y."/>
            <person name="Jocker A."/>
            <person name="Kenton S.M."/>
            <person name="Kim D.J."/>
            <person name="Klee K."/>
            <person name="Lai H."/>
            <person name="Lang C."/>
            <person name="Lin S."/>
            <person name="Macmil S.L."/>
            <person name="Magdelenat G."/>
            <person name="Matthews L."/>
            <person name="McCorrison J."/>
            <person name="Monaghan E.L."/>
            <person name="Mun J.H."/>
            <person name="Najar F.Z."/>
            <person name="Nicholson C."/>
            <person name="Noirot C."/>
            <person name="O'Bleness M."/>
            <person name="Paule C.R."/>
            <person name="Poulain J."/>
            <person name="Prion F."/>
            <person name="Qin B."/>
            <person name="Qu C."/>
            <person name="Retzel E.F."/>
            <person name="Riddle C."/>
            <person name="Sallet E."/>
            <person name="Samain S."/>
            <person name="Samson N."/>
            <person name="Sanders I."/>
            <person name="Saurat O."/>
            <person name="Scarpelli C."/>
            <person name="Schiex T."/>
            <person name="Segurens B."/>
            <person name="Severin A.J."/>
            <person name="Sherrier D.J."/>
            <person name="Shi R."/>
            <person name="Sims S."/>
            <person name="Singer S.R."/>
            <person name="Sinharoy S."/>
            <person name="Sterck L."/>
            <person name="Viollet A."/>
            <person name="Wang B.B."/>
            <person name="Wang K."/>
            <person name="Wang M."/>
            <person name="Wang X."/>
            <person name="Warfsmann J."/>
            <person name="Weissenbach J."/>
            <person name="White D.D."/>
            <person name="White J.D."/>
            <person name="Wiley G.B."/>
            <person name="Wincker P."/>
            <person name="Xing Y."/>
            <person name="Yang L."/>
            <person name="Yao Z."/>
            <person name="Ying F."/>
            <person name="Zhai J."/>
            <person name="Zhou L."/>
            <person name="Zuber A."/>
            <person name="Denarie J."/>
            <person name="Dixon R.A."/>
            <person name="May G.D."/>
            <person name="Schwartz D.C."/>
            <person name="Rogers J."/>
            <person name="Quetier F."/>
            <person name="Town C.D."/>
            <person name="Roe B.A."/>
        </authorList>
    </citation>
    <scope>NUCLEOTIDE SEQUENCE [LARGE SCALE GENOMIC DNA]</scope>
    <source>
        <strain evidence="2">A17</strain>
        <strain evidence="3 4">cv. Jemalong A17</strain>
    </source>
</reference>
<name>A0A072TF54_MEDTR</name>
<dbReference type="HOGENOM" id="CLU_1952043_0_0_1"/>
<dbReference type="EMBL" id="KL403410">
    <property type="protein sequence ID" value="KEH15658.1"/>
    <property type="molecule type" value="Genomic_DNA"/>
</dbReference>
<feature type="compositionally biased region" description="Basic and acidic residues" evidence="1">
    <location>
        <begin position="21"/>
        <end position="36"/>
    </location>
</feature>
<sequence>MSYIRRKLGLEKFLRETAFGEKREKTREEENQKGDRPPIINTKGYHRVMIRVMFGEYCIENGVEKISPKAKSQLNCDFAVSVQNAFLLSQFDKFKFRTGFRCLHESCRHGCYLSLGFGGTRFKHIELKI</sequence>
<accession>A0A072TF54</accession>
<gene>
    <name evidence="2" type="ORF">MTR_0686s0010</name>
</gene>
<organism evidence="2 4">
    <name type="scientific">Medicago truncatula</name>
    <name type="common">Barrel medic</name>
    <name type="synonym">Medicago tribuloides</name>
    <dbReference type="NCBI Taxonomy" id="3880"/>
    <lineage>
        <taxon>Eukaryota</taxon>
        <taxon>Viridiplantae</taxon>
        <taxon>Streptophyta</taxon>
        <taxon>Embryophyta</taxon>
        <taxon>Tracheophyta</taxon>
        <taxon>Spermatophyta</taxon>
        <taxon>Magnoliopsida</taxon>
        <taxon>eudicotyledons</taxon>
        <taxon>Gunneridae</taxon>
        <taxon>Pentapetalae</taxon>
        <taxon>rosids</taxon>
        <taxon>fabids</taxon>
        <taxon>Fabales</taxon>
        <taxon>Fabaceae</taxon>
        <taxon>Papilionoideae</taxon>
        <taxon>50 kb inversion clade</taxon>
        <taxon>NPAAA clade</taxon>
        <taxon>Hologalegina</taxon>
        <taxon>IRL clade</taxon>
        <taxon>Trifolieae</taxon>
        <taxon>Medicago</taxon>
    </lineage>
</organism>
<dbReference type="AlphaFoldDB" id="A0A072TF54"/>
<reference evidence="3" key="3">
    <citation type="submission" date="2015-06" db="UniProtKB">
        <authorList>
            <consortium name="EnsemblPlants"/>
        </authorList>
    </citation>
    <scope>IDENTIFICATION</scope>
    <source>
        <strain evidence="3">cv. Jemalong A17</strain>
    </source>
</reference>
<feature type="region of interest" description="Disordered" evidence="1">
    <location>
        <begin position="21"/>
        <end position="40"/>
    </location>
</feature>
<reference evidence="2 4" key="2">
    <citation type="journal article" date="2014" name="BMC Genomics">
        <title>An improved genome release (version Mt4.0) for the model legume Medicago truncatula.</title>
        <authorList>
            <person name="Tang H."/>
            <person name="Krishnakumar V."/>
            <person name="Bidwell S."/>
            <person name="Rosen B."/>
            <person name="Chan A."/>
            <person name="Zhou S."/>
            <person name="Gentzbittel L."/>
            <person name="Childs K.L."/>
            <person name="Yandell M."/>
            <person name="Gundlach H."/>
            <person name="Mayer K.F."/>
            <person name="Schwartz D.C."/>
            <person name="Town C.D."/>
        </authorList>
    </citation>
    <scope>GENOME REANNOTATION</scope>
    <source>
        <strain evidence="2">A17</strain>
        <strain evidence="3 4">cv. Jemalong A17</strain>
    </source>
</reference>
<dbReference type="EnsemblPlants" id="KEH15658">
    <property type="protein sequence ID" value="KEH15658"/>
    <property type="gene ID" value="MTR_0686s0010"/>
</dbReference>
<evidence type="ECO:0000313" key="4">
    <source>
        <dbReference type="Proteomes" id="UP000002051"/>
    </source>
</evidence>
<evidence type="ECO:0000256" key="1">
    <source>
        <dbReference type="SAM" id="MobiDB-lite"/>
    </source>
</evidence>
<proteinExistence type="predicted"/>
<protein>
    <submittedName>
        <fullName evidence="2 3">Uncharacterized protein</fullName>
    </submittedName>
</protein>